<dbReference type="OrthoDB" id="5856773at2759"/>
<dbReference type="GO" id="GO:0016020">
    <property type="term" value="C:membrane"/>
    <property type="evidence" value="ECO:0007669"/>
    <property type="project" value="UniProtKB-SubCell"/>
</dbReference>
<evidence type="ECO:0000256" key="5">
    <source>
        <dbReference type="SAM" id="MobiDB-lite"/>
    </source>
</evidence>
<dbReference type="InterPro" id="IPR010291">
    <property type="entry name" value="Ion_channel_UNC-93"/>
</dbReference>
<evidence type="ECO:0000256" key="4">
    <source>
        <dbReference type="ARBA" id="ARBA00023136"/>
    </source>
</evidence>
<reference evidence="7 8" key="1">
    <citation type="submission" date="2014-03" db="EMBL/GenBank/DDBJ databases">
        <title>Draft genome of the hookworm Oesophagostomum dentatum.</title>
        <authorList>
            <person name="Mitreva M."/>
        </authorList>
    </citation>
    <scope>NUCLEOTIDE SEQUENCE [LARGE SCALE GENOMIC DNA]</scope>
    <source>
        <strain evidence="7 8">OD-Hann</strain>
    </source>
</reference>
<evidence type="ECO:0000256" key="6">
    <source>
        <dbReference type="SAM" id="Phobius"/>
    </source>
</evidence>
<evidence type="ECO:0000256" key="2">
    <source>
        <dbReference type="ARBA" id="ARBA00022692"/>
    </source>
</evidence>
<feature type="region of interest" description="Disordered" evidence="5">
    <location>
        <begin position="83"/>
        <end position="104"/>
    </location>
</feature>
<evidence type="ECO:0000313" key="8">
    <source>
        <dbReference type="Proteomes" id="UP000053660"/>
    </source>
</evidence>
<keyword evidence="4 6" id="KW-0472">Membrane</keyword>
<dbReference type="PANTHER" id="PTHR23294:SF18">
    <property type="entry name" value="UNC93-LIKE PROTEIN MFSD11"/>
    <property type="match status" value="1"/>
</dbReference>
<evidence type="ECO:0000256" key="3">
    <source>
        <dbReference type="ARBA" id="ARBA00022989"/>
    </source>
</evidence>
<proteinExistence type="predicted"/>
<feature type="transmembrane region" description="Helical" evidence="6">
    <location>
        <begin position="48"/>
        <end position="67"/>
    </location>
</feature>
<feature type="compositionally biased region" description="Basic and acidic residues" evidence="5">
    <location>
        <begin position="83"/>
        <end position="92"/>
    </location>
</feature>
<keyword evidence="8" id="KW-1185">Reference proteome</keyword>
<comment type="subcellular location">
    <subcellularLocation>
        <location evidence="1">Membrane</location>
        <topology evidence="1">Multi-pass membrane protein</topology>
    </subcellularLocation>
</comment>
<dbReference type="EMBL" id="KN611265">
    <property type="protein sequence ID" value="KHJ76932.1"/>
    <property type="molecule type" value="Genomic_DNA"/>
</dbReference>
<organism evidence="7 8">
    <name type="scientific">Oesophagostomum dentatum</name>
    <name type="common">Nodular worm</name>
    <dbReference type="NCBI Taxonomy" id="61180"/>
    <lineage>
        <taxon>Eukaryota</taxon>
        <taxon>Metazoa</taxon>
        <taxon>Ecdysozoa</taxon>
        <taxon>Nematoda</taxon>
        <taxon>Chromadorea</taxon>
        <taxon>Rhabditida</taxon>
        <taxon>Rhabditina</taxon>
        <taxon>Rhabditomorpha</taxon>
        <taxon>Strongyloidea</taxon>
        <taxon>Strongylidae</taxon>
        <taxon>Oesophagostomum</taxon>
    </lineage>
</organism>
<keyword evidence="3 6" id="KW-1133">Transmembrane helix</keyword>
<accession>A0A0B1S0B6</accession>
<feature type="transmembrane region" description="Helical" evidence="6">
    <location>
        <begin position="21"/>
        <end position="42"/>
    </location>
</feature>
<feature type="compositionally biased region" description="Polar residues" evidence="5">
    <location>
        <begin position="95"/>
        <end position="104"/>
    </location>
</feature>
<protein>
    <submittedName>
        <fullName evidence="7">Uncharacterized protein</fullName>
    </submittedName>
</protein>
<keyword evidence="2 6" id="KW-0812">Transmembrane</keyword>
<sequence length="104" mass="11612">MLTMARAVICQRAVPQNRMQAFSLTRIHQCISSCVVLFLSPYLPVTRWTIVLTVSMITGVSTFVVVVRRTNKSIYTLSPAEQMDEKESEKATKISVANGQCSNE</sequence>
<dbReference type="Proteomes" id="UP000053660">
    <property type="component" value="Unassembled WGS sequence"/>
</dbReference>
<dbReference type="InterPro" id="IPR051617">
    <property type="entry name" value="UNC-93-like_regulator"/>
</dbReference>
<name>A0A0B1S0B6_OESDE</name>
<evidence type="ECO:0000256" key="1">
    <source>
        <dbReference type="ARBA" id="ARBA00004141"/>
    </source>
</evidence>
<dbReference type="PANTHER" id="PTHR23294">
    <property type="entry name" value="ET TRANSLATION PRODUCT-RELATED"/>
    <property type="match status" value="1"/>
</dbReference>
<gene>
    <name evidence="7" type="ORF">OESDEN_23448</name>
</gene>
<dbReference type="AlphaFoldDB" id="A0A0B1S0B6"/>
<dbReference type="Pfam" id="PF05978">
    <property type="entry name" value="UNC-93"/>
    <property type="match status" value="1"/>
</dbReference>
<evidence type="ECO:0000313" key="7">
    <source>
        <dbReference type="EMBL" id="KHJ76932.1"/>
    </source>
</evidence>